<dbReference type="Gene3D" id="1.10.3720.10">
    <property type="entry name" value="MetI-like"/>
    <property type="match status" value="1"/>
</dbReference>
<dbReference type="PANTHER" id="PTHR32243:SF18">
    <property type="entry name" value="INNER MEMBRANE ABC TRANSPORTER PERMEASE PROTEIN YCJP"/>
    <property type="match status" value="1"/>
</dbReference>
<dbReference type="InterPro" id="IPR050901">
    <property type="entry name" value="BP-dep_ABC_trans_perm"/>
</dbReference>
<dbReference type="PROSITE" id="PS50928">
    <property type="entry name" value="ABC_TM1"/>
    <property type="match status" value="1"/>
</dbReference>
<dbReference type="InterPro" id="IPR000515">
    <property type="entry name" value="MetI-like"/>
</dbReference>
<feature type="transmembrane region" description="Helical" evidence="7">
    <location>
        <begin position="146"/>
        <end position="166"/>
    </location>
</feature>
<evidence type="ECO:0000256" key="5">
    <source>
        <dbReference type="ARBA" id="ARBA00022989"/>
    </source>
</evidence>
<evidence type="ECO:0000313" key="9">
    <source>
        <dbReference type="EMBL" id="HDX32860.1"/>
    </source>
</evidence>
<evidence type="ECO:0000256" key="2">
    <source>
        <dbReference type="ARBA" id="ARBA00022448"/>
    </source>
</evidence>
<dbReference type="GO" id="GO:0005886">
    <property type="term" value="C:plasma membrane"/>
    <property type="evidence" value="ECO:0007669"/>
    <property type="project" value="UniProtKB-SubCell"/>
</dbReference>
<feature type="domain" description="ABC transmembrane type-1" evidence="8">
    <location>
        <begin position="78"/>
        <end position="265"/>
    </location>
</feature>
<protein>
    <submittedName>
        <fullName evidence="9">Carbohydrate ABC transporter permease</fullName>
    </submittedName>
</protein>
<accession>A0A7C1FTD7</accession>
<feature type="transmembrane region" description="Helical" evidence="7">
    <location>
        <begin position="111"/>
        <end position="134"/>
    </location>
</feature>
<feature type="transmembrane region" description="Helical" evidence="7">
    <location>
        <begin position="244"/>
        <end position="264"/>
    </location>
</feature>
<organism evidence="9">
    <name type="scientific">Caldilinea aerophila</name>
    <dbReference type="NCBI Taxonomy" id="133453"/>
    <lineage>
        <taxon>Bacteria</taxon>
        <taxon>Bacillati</taxon>
        <taxon>Chloroflexota</taxon>
        <taxon>Caldilineae</taxon>
        <taxon>Caldilineales</taxon>
        <taxon>Caldilineaceae</taxon>
        <taxon>Caldilinea</taxon>
    </lineage>
</organism>
<dbReference type="CDD" id="cd06261">
    <property type="entry name" value="TM_PBP2"/>
    <property type="match status" value="1"/>
</dbReference>
<keyword evidence="5 7" id="KW-1133">Transmembrane helix</keyword>
<proteinExistence type="inferred from homology"/>
<evidence type="ECO:0000256" key="3">
    <source>
        <dbReference type="ARBA" id="ARBA00022475"/>
    </source>
</evidence>
<comment type="similarity">
    <text evidence="7">Belongs to the binding-protein-dependent transport system permease family.</text>
</comment>
<feature type="transmembrane region" description="Helical" evidence="7">
    <location>
        <begin position="18"/>
        <end position="40"/>
    </location>
</feature>
<sequence>MAHGAGAQRRQRRIIGNLTYALALFAVLFFMLMPFLWMVLNAFKTPLQIIKLPPELIFEPTMRNFQNVFGTQNFMRYITNSLIIAAGCTLVGLLIGLPAAYSIARFRQNRLALVILMARMVPGITFLVPLFIVFRTLGMIDTYTSLILTHMLVGLPFIVWVMVPFFESIPRELTEAAVVDGASALRAFVTVVLPLSGPGIVTASILSFVFSWNNFMFSIVLASSRTRTVPVAIYNFISYAQIDWGGLMAAAVVITLPVLALAIVTQRYVIRGLTAGAIKG</sequence>
<dbReference type="PANTHER" id="PTHR32243">
    <property type="entry name" value="MALTOSE TRANSPORT SYSTEM PERMEASE-RELATED"/>
    <property type="match status" value="1"/>
</dbReference>
<dbReference type="GO" id="GO:0055085">
    <property type="term" value="P:transmembrane transport"/>
    <property type="evidence" value="ECO:0007669"/>
    <property type="project" value="InterPro"/>
</dbReference>
<comment type="caution">
    <text evidence="9">The sequence shown here is derived from an EMBL/GenBank/DDBJ whole genome shotgun (WGS) entry which is preliminary data.</text>
</comment>
<evidence type="ECO:0000259" key="8">
    <source>
        <dbReference type="PROSITE" id="PS50928"/>
    </source>
</evidence>
<dbReference type="Pfam" id="PF00528">
    <property type="entry name" value="BPD_transp_1"/>
    <property type="match status" value="1"/>
</dbReference>
<comment type="subcellular location">
    <subcellularLocation>
        <location evidence="1 7">Cell membrane</location>
        <topology evidence="1 7">Multi-pass membrane protein</topology>
    </subcellularLocation>
</comment>
<evidence type="ECO:0000256" key="7">
    <source>
        <dbReference type="RuleBase" id="RU363032"/>
    </source>
</evidence>
<keyword evidence="4 7" id="KW-0812">Transmembrane</keyword>
<keyword evidence="2 7" id="KW-0813">Transport</keyword>
<feature type="transmembrane region" description="Helical" evidence="7">
    <location>
        <begin position="187"/>
        <end position="210"/>
    </location>
</feature>
<dbReference type="EMBL" id="DSMG01000163">
    <property type="protein sequence ID" value="HDX32860.1"/>
    <property type="molecule type" value="Genomic_DNA"/>
</dbReference>
<evidence type="ECO:0000256" key="1">
    <source>
        <dbReference type="ARBA" id="ARBA00004651"/>
    </source>
</evidence>
<evidence type="ECO:0000256" key="6">
    <source>
        <dbReference type="ARBA" id="ARBA00023136"/>
    </source>
</evidence>
<name>A0A7C1FTD7_9CHLR</name>
<reference evidence="9" key="1">
    <citation type="journal article" date="2020" name="mSystems">
        <title>Genome- and Community-Level Interaction Insights into Carbon Utilization and Element Cycling Functions of Hydrothermarchaeota in Hydrothermal Sediment.</title>
        <authorList>
            <person name="Zhou Z."/>
            <person name="Liu Y."/>
            <person name="Xu W."/>
            <person name="Pan J."/>
            <person name="Luo Z.H."/>
            <person name="Li M."/>
        </authorList>
    </citation>
    <scope>NUCLEOTIDE SEQUENCE [LARGE SCALE GENOMIC DNA]</scope>
    <source>
        <strain evidence="9">SpSt-289</strain>
    </source>
</reference>
<dbReference type="InterPro" id="IPR035906">
    <property type="entry name" value="MetI-like_sf"/>
</dbReference>
<keyword evidence="3" id="KW-1003">Cell membrane</keyword>
<gene>
    <name evidence="9" type="ORF">ENQ20_15435</name>
</gene>
<dbReference type="SUPFAM" id="SSF161098">
    <property type="entry name" value="MetI-like"/>
    <property type="match status" value="1"/>
</dbReference>
<evidence type="ECO:0000256" key="4">
    <source>
        <dbReference type="ARBA" id="ARBA00022692"/>
    </source>
</evidence>
<dbReference type="AlphaFoldDB" id="A0A7C1FTD7"/>
<feature type="transmembrane region" description="Helical" evidence="7">
    <location>
        <begin position="82"/>
        <end position="104"/>
    </location>
</feature>
<keyword evidence="6 7" id="KW-0472">Membrane</keyword>